<name>A0A285G6L3_9FIRM</name>
<reference evidence="2" key="1">
    <citation type="submission" date="2017-09" db="EMBL/GenBank/DDBJ databases">
        <authorList>
            <person name="Varghese N."/>
            <person name="Submissions S."/>
        </authorList>
    </citation>
    <scope>NUCLEOTIDE SEQUENCE [LARGE SCALE GENOMIC DNA]</scope>
    <source>
        <strain evidence="2">MSL47</strain>
    </source>
</reference>
<gene>
    <name evidence="1" type="ORF">SAMN06265827_10577</name>
</gene>
<evidence type="ECO:0000313" key="1">
    <source>
        <dbReference type="EMBL" id="SNY19187.1"/>
    </source>
</evidence>
<accession>A0A285G6L3</accession>
<keyword evidence="2" id="KW-1185">Reference proteome</keyword>
<protein>
    <submittedName>
        <fullName evidence="1">Uncharacterized protein</fullName>
    </submittedName>
</protein>
<dbReference type="RefSeq" id="WP_097016914.1">
    <property type="nucleotide sequence ID" value="NZ_OBDZ01000005.1"/>
</dbReference>
<dbReference type="Proteomes" id="UP000219573">
    <property type="component" value="Unassembled WGS sequence"/>
</dbReference>
<proteinExistence type="predicted"/>
<dbReference type="AlphaFoldDB" id="A0A285G6L3"/>
<evidence type="ECO:0000313" key="2">
    <source>
        <dbReference type="Proteomes" id="UP000219573"/>
    </source>
</evidence>
<dbReference type="EMBL" id="OBDZ01000005">
    <property type="protein sequence ID" value="SNY19187.1"/>
    <property type="molecule type" value="Genomic_DNA"/>
</dbReference>
<organism evidence="1 2">
    <name type="scientific">Orenia metallireducens</name>
    <dbReference type="NCBI Taxonomy" id="1413210"/>
    <lineage>
        <taxon>Bacteria</taxon>
        <taxon>Bacillati</taxon>
        <taxon>Bacillota</taxon>
        <taxon>Clostridia</taxon>
        <taxon>Halanaerobiales</taxon>
        <taxon>Halobacteroidaceae</taxon>
        <taxon>Orenia</taxon>
    </lineage>
</organism>
<sequence>MSEVIRGLEVTIGDKEMVKFKELKLWRSELPEEVRKELDIFSCYKVEKEIVKKDIVQKLYVPKKELEFYERWKNNAIEGLLKSEENAVLVESIARRHNLISDYRNRLNCR</sequence>